<name>A0A9P3GK77_9APHY</name>
<dbReference type="PANTHER" id="PTHR19879">
    <property type="entry name" value="TRANSCRIPTION INITIATION FACTOR TFIID"/>
    <property type="match status" value="1"/>
</dbReference>
<dbReference type="SMART" id="SM00320">
    <property type="entry name" value="WD40"/>
    <property type="match status" value="8"/>
</dbReference>
<feature type="repeat" description="WD" evidence="3">
    <location>
        <begin position="150"/>
        <end position="190"/>
    </location>
</feature>
<dbReference type="InterPro" id="IPR015943">
    <property type="entry name" value="WD40/YVTN_repeat-like_dom_sf"/>
</dbReference>
<protein>
    <submittedName>
        <fullName evidence="4">WD40 repeat domain-containing protein</fullName>
    </submittedName>
</protein>
<dbReference type="PROSITE" id="PS00678">
    <property type="entry name" value="WD_REPEATS_1"/>
    <property type="match status" value="2"/>
</dbReference>
<keyword evidence="5" id="KW-1185">Reference proteome</keyword>
<dbReference type="InterPro" id="IPR011659">
    <property type="entry name" value="WD40"/>
</dbReference>
<feature type="repeat" description="WD" evidence="3">
    <location>
        <begin position="280"/>
        <end position="321"/>
    </location>
</feature>
<feature type="repeat" description="WD" evidence="3">
    <location>
        <begin position="238"/>
        <end position="279"/>
    </location>
</feature>
<keyword evidence="1 3" id="KW-0853">WD repeat</keyword>
<organism evidence="4 5">
    <name type="scientific">Phanerochaete sordida</name>
    <dbReference type="NCBI Taxonomy" id="48140"/>
    <lineage>
        <taxon>Eukaryota</taxon>
        <taxon>Fungi</taxon>
        <taxon>Dikarya</taxon>
        <taxon>Basidiomycota</taxon>
        <taxon>Agaricomycotina</taxon>
        <taxon>Agaricomycetes</taxon>
        <taxon>Polyporales</taxon>
        <taxon>Phanerochaetaceae</taxon>
        <taxon>Phanerochaete</taxon>
    </lineage>
</organism>
<comment type="caution">
    <text evidence="4">The sequence shown here is derived from an EMBL/GenBank/DDBJ whole genome shotgun (WGS) entry which is preliminary data.</text>
</comment>
<dbReference type="InterPro" id="IPR019775">
    <property type="entry name" value="WD40_repeat_CS"/>
</dbReference>
<dbReference type="PROSITE" id="PS50294">
    <property type="entry name" value="WD_REPEATS_REGION"/>
    <property type="match status" value="3"/>
</dbReference>
<evidence type="ECO:0000256" key="3">
    <source>
        <dbReference type="PROSITE-ProRule" id="PRU00221"/>
    </source>
</evidence>
<dbReference type="Pfam" id="PF00400">
    <property type="entry name" value="WD40"/>
    <property type="match status" value="5"/>
</dbReference>
<dbReference type="SUPFAM" id="SSF50978">
    <property type="entry name" value="WD40 repeat-like"/>
    <property type="match status" value="1"/>
</dbReference>
<dbReference type="Proteomes" id="UP000703269">
    <property type="component" value="Unassembled WGS sequence"/>
</dbReference>
<dbReference type="Gene3D" id="2.130.10.10">
    <property type="entry name" value="YVTN repeat-like/Quinoprotein amine dehydrogenase"/>
    <property type="match status" value="2"/>
</dbReference>
<feature type="repeat" description="WD" evidence="3">
    <location>
        <begin position="337"/>
        <end position="369"/>
    </location>
</feature>
<dbReference type="PROSITE" id="PS50082">
    <property type="entry name" value="WD_REPEATS_2"/>
    <property type="match status" value="6"/>
</dbReference>
<accession>A0A9P3GK77</accession>
<evidence type="ECO:0000256" key="2">
    <source>
        <dbReference type="ARBA" id="ARBA00022737"/>
    </source>
</evidence>
<dbReference type="InterPro" id="IPR001680">
    <property type="entry name" value="WD40_rpt"/>
</dbReference>
<evidence type="ECO:0000256" key="1">
    <source>
        <dbReference type="ARBA" id="ARBA00022574"/>
    </source>
</evidence>
<evidence type="ECO:0000313" key="5">
    <source>
        <dbReference type="Proteomes" id="UP000703269"/>
    </source>
</evidence>
<feature type="repeat" description="WD" evidence="3">
    <location>
        <begin position="370"/>
        <end position="403"/>
    </location>
</feature>
<feature type="repeat" description="WD" evidence="3">
    <location>
        <begin position="108"/>
        <end position="149"/>
    </location>
</feature>
<evidence type="ECO:0000313" key="4">
    <source>
        <dbReference type="EMBL" id="GJE95804.1"/>
    </source>
</evidence>
<sequence>MEDLIRHQQENRFAHPPIVTTDIANWPHITRKDAGVLTDSQIWLEAMQSKACQVQYKAVIFGDSERMRIDNQHCVSLSADGKLLAAATRNTITIWRLQDGLTVQRLERDGHTKDIWQISFSPDSRHIVSGAEDKVALLWNVKTGNIMRRLMGHEYSVVYTAFSPDGIRIATRSSDSLKIWDASSGNLLHTNTDLGHSGPSTEIRFSPDGSRLMARTSGASREDTAVAVLDCRTGERIATLRKRDILCMAFSPSGDRIATGSEDGSVCVWDAASGKALLVLKEHTYHVWDAAFSPDGGEVATASSDGTVVTCDVRTGKRRFTFRVESVQGKDKKTAWAVAYSPRNKFIACGADDGCVHVWNRTTAAFVAAFQGHRGNARHVIFTMDGWNVMSYGPDRVVRMWSICDALRLS</sequence>
<dbReference type="AlphaFoldDB" id="A0A9P3GK77"/>
<dbReference type="EMBL" id="BPQB01000052">
    <property type="protein sequence ID" value="GJE95804.1"/>
    <property type="molecule type" value="Genomic_DNA"/>
</dbReference>
<dbReference type="PANTHER" id="PTHR19879:SF9">
    <property type="entry name" value="TRANSCRIPTION INITIATION FACTOR TFIID SUBUNIT 5"/>
    <property type="match status" value="1"/>
</dbReference>
<keyword evidence="2" id="KW-0677">Repeat</keyword>
<dbReference type="Pfam" id="PF07676">
    <property type="entry name" value="PD40"/>
    <property type="match status" value="1"/>
</dbReference>
<dbReference type="CDD" id="cd00200">
    <property type="entry name" value="WD40"/>
    <property type="match status" value="1"/>
</dbReference>
<proteinExistence type="predicted"/>
<gene>
    <name evidence="4" type="ORF">PsYK624_119920</name>
</gene>
<reference evidence="4 5" key="1">
    <citation type="submission" date="2021-08" db="EMBL/GenBank/DDBJ databases">
        <title>Draft Genome Sequence of Phanerochaete sordida strain YK-624.</title>
        <authorList>
            <person name="Mori T."/>
            <person name="Dohra H."/>
            <person name="Suzuki T."/>
            <person name="Kawagishi H."/>
            <person name="Hirai H."/>
        </authorList>
    </citation>
    <scope>NUCLEOTIDE SEQUENCE [LARGE SCALE GENOMIC DNA]</scope>
    <source>
        <strain evidence="4 5">YK-624</strain>
    </source>
</reference>
<dbReference type="OrthoDB" id="538223at2759"/>
<dbReference type="InterPro" id="IPR036322">
    <property type="entry name" value="WD40_repeat_dom_sf"/>
</dbReference>